<dbReference type="Proteomes" id="UP000078492">
    <property type="component" value="Unassembled WGS sequence"/>
</dbReference>
<dbReference type="EMBL" id="KQ979533">
    <property type="protein sequence ID" value="KYN21113.1"/>
    <property type="molecule type" value="Genomic_DNA"/>
</dbReference>
<reference evidence="1 2" key="1">
    <citation type="submission" date="2015-09" db="EMBL/GenBank/DDBJ databases">
        <title>Trachymyrmex cornetzi WGS genome.</title>
        <authorList>
            <person name="Nygaard S."/>
            <person name="Hu H."/>
            <person name="Boomsma J."/>
            <person name="Zhang G."/>
        </authorList>
    </citation>
    <scope>NUCLEOTIDE SEQUENCE [LARGE SCALE GENOMIC DNA]</scope>
    <source>
        <strain evidence="1">Tcor2-1</strain>
        <tissue evidence="1">Whole body</tissue>
    </source>
</reference>
<protein>
    <submittedName>
        <fullName evidence="1">Uncharacterized protein</fullName>
    </submittedName>
</protein>
<accession>A0A151J8D0</accession>
<proteinExistence type="predicted"/>
<evidence type="ECO:0000313" key="2">
    <source>
        <dbReference type="Proteomes" id="UP000078492"/>
    </source>
</evidence>
<keyword evidence="2" id="KW-1185">Reference proteome</keyword>
<gene>
    <name evidence="1" type="ORF">ALC57_06505</name>
</gene>
<dbReference type="AlphaFoldDB" id="A0A151J8D0"/>
<organism evidence="1 2">
    <name type="scientific">Trachymyrmex cornetzi</name>
    <dbReference type="NCBI Taxonomy" id="471704"/>
    <lineage>
        <taxon>Eukaryota</taxon>
        <taxon>Metazoa</taxon>
        <taxon>Ecdysozoa</taxon>
        <taxon>Arthropoda</taxon>
        <taxon>Hexapoda</taxon>
        <taxon>Insecta</taxon>
        <taxon>Pterygota</taxon>
        <taxon>Neoptera</taxon>
        <taxon>Endopterygota</taxon>
        <taxon>Hymenoptera</taxon>
        <taxon>Apocrita</taxon>
        <taxon>Aculeata</taxon>
        <taxon>Formicoidea</taxon>
        <taxon>Formicidae</taxon>
        <taxon>Myrmicinae</taxon>
        <taxon>Trachymyrmex</taxon>
    </lineage>
</organism>
<name>A0A151J8D0_9HYME</name>
<evidence type="ECO:0000313" key="1">
    <source>
        <dbReference type="EMBL" id="KYN21113.1"/>
    </source>
</evidence>
<sequence length="107" mass="12605">MQRIEKERQRCRIGRCRRSGGKERANPFDVSRFPDVLPRDGGGFRAWNPPRDIRTKWISLKGEVGPIAPRGNKFTKCRRDKLSPAIYDITFQWAMKNRARKVYKERA</sequence>